<dbReference type="AlphaFoldDB" id="A0A8J9UE16"/>
<accession>A0A8J9UE16</accession>
<dbReference type="Proteomes" id="UP000838878">
    <property type="component" value="Chromosome 13"/>
</dbReference>
<keyword evidence="3" id="KW-1185">Reference proteome</keyword>
<protein>
    <submittedName>
        <fullName evidence="2">Uncharacterized protein</fullName>
    </submittedName>
</protein>
<reference evidence="2" key="1">
    <citation type="submission" date="2021-12" db="EMBL/GenBank/DDBJ databases">
        <authorList>
            <person name="Martin H S."/>
        </authorList>
    </citation>
    <scope>NUCLEOTIDE SEQUENCE</scope>
</reference>
<dbReference type="EMBL" id="OV170233">
    <property type="protein sequence ID" value="CAH0718656.1"/>
    <property type="molecule type" value="Genomic_DNA"/>
</dbReference>
<feature type="region of interest" description="Disordered" evidence="1">
    <location>
        <begin position="1"/>
        <end position="32"/>
    </location>
</feature>
<evidence type="ECO:0000313" key="2">
    <source>
        <dbReference type="EMBL" id="CAH0718656.1"/>
    </source>
</evidence>
<organism evidence="2 3">
    <name type="scientific">Brenthis ino</name>
    <name type="common">lesser marbled fritillary</name>
    <dbReference type="NCBI Taxonomy" id="405034"/>
    <lineage>
        <taxon>Eukaryota</taxon>
        <taxon>Metazoa</taxon>
        <taxon>Ecdysozoa</taxon>
        <taxon>Arthropoda</taxon>
        <taxon>Hexapoda</taxon>
        <taxon>Insecta</taxon>
        <taxon>Pterygota</taxon>
        <taxon>Neoptera</taxon>
        <taxon>Endopterygota</taxon>
        <taxon>Lepidoptera</taxon>
        <taxon>Glossata</taxon>
        <taxon>Ditrysia</taxon>
        <taxon>Papilionoidea</taxon>
        <taxon>Nymphalidae</taxon>
        <taxon>Heliconiinae</taxon>
        <taxon>Argynnini</taxon>
        <taxon>Brenthis</taxon>
    </lineage>
</organism>
<feature type="non-terminal residue" evidence="2">
    <location>
        <position position="344"/>
    </location>
</feature>
<name>A0A8J9UE16_9NEOP</name>
<evidence type="ECO:0000256" key="1">
    <source>
        <dbReference type="SAM" id="MobiDB-lite"/>
    </source>
</evidence>
<evidence type="ECO:0000313" key="3">
    <source>
        <dbReference type="Proteomes" id="UP000838878"/>
    </source>
</evidence>
<sequence>MKFGPVPVPRQSRTDTALSRRRPRIGPAPTPCRLRVEDDAAQSTRRERCTICIDVDTSSSSRTITESGALAAGDAPRPTSPLLLSDQSASFIQVVVQKHRRTEPTGSRLPAASSPAVGPPTAAIFTPTFPKTVHENGNVPAAVLLACPAFTALNQQSWDKVLSCVNETRASEAFNRAADPERIEVYSFEGGTEYLWARASPTTRVERAARRVARPAAAMLRELLAVPRVLFSAVVAVVIQLERCVLESVRGAVCGAVAAAADAAVVPALAQAHAAARPALLCAAHATAALRRAARPLAAALGDALEPLAHLLASLRLVHVERACACAHHAPRAAPTHRHQCTQV</sequence>
<gene>
    <name evidence="2" type="ORF">BINO364_LOCUS5096</name>
</gene>
<dbReference type="OrthoDB" id="6931728at2759"/>
<proteinExistence type="predicted"/>